<proteinExistence type="predicted"/>
<protein>
    <submittedName>
        <fullName evidence="1">Uncharacterized protein</fullName>
    </submittedName>
</protein>
<dbReference type="KEGG" id="vg:40074566"/>
<evidence type="ECO:0000313" key="2">
    <source>
        <dbReference type="Proteomes" id="UP000222831"/>
    </source>
</evidence>
<dbReference type="GeneID" id="40074566"/>
<sequence>MANEQDIISIAMQAVSDHMQQTLMRARVRGQDVEQYRKKFHDAELTTVYFVAFNELLMKCEITSEELERRVRKFANTQYSASSAPMLVNNLLKASIDRNMGLPTFVKLIAAVFPEERRIGSSGLPVDKVVTQADIDSGKYPPTF</sequence>
<reference evidence="1 2" key="1">
    <citation type="submission" date="2016-12" db="EMBL/GenBank/DDBJ databases">
        <title>Characterization of two jumbo phages RP12 and RP31 infecting the phytopathogen Ralstonia solanacearum.</title>
        <authorList>
            <person name="Kawasaki T."/>
            <person name="Yoshikawa G."/>
            <person name="Ogata H."/>
            <person name="Yamada T."/>
        </authorList>
    </citation>
    <scope>NUCLEOTIDE SEQUENCE [LARGE SCALE GENOMIC DNA]</scope>
    <source>
        <strain evidence="1 2">RP12</strain>
    </source>
</reference>
<dbReference type="Proteomes" id="UP000222831">
    <property type="component" value="Segment"/>
</dbReference>
<dbReference type="EMBL" id="AP017924">
    <property type="protein sequence ID" value="BAW19145.1"/>
    <property type="molecule type" value="Genomic_DNA"/>
</dbReference>
<evidence type="ECO:0000313" key="1">
    <source>
        <dbReference type="EMBL" id="BAW19145.1"/>
    </source>
</evidence>
<name>A0A1L7N0Z8_9CAUD</name>
<organism evidence="1 2">
    <name type="scientific">Ralstonia phage RP12</name>
    <dbReference type="NCBI Taxonomy" id="1923889"/>
    <lineage>
        <taxon>Viruses</taxon>
        <taxon>Duplodnaviria</taxon>
        <taxon>Heunggongvirae</taxon>
        <taxon>Uroviricota</taxon>
        <taxon>Caudoviricetes</taxon>
        <taxon>Chimalliviridae</taxon>
        <taxon>Ripduovirus</taxon>
        <taxon>Ripduovirus RP12</taxon>
    </lineage>
</organism>
<accession>A0A1L7N0Z8</accession>
<dbReference type="RefSeq" id="YP_009598864.1">
    <property type="nucleotide sequence ID" value="NC_041911.1"/>
</dbReference>
<keyword evidence="2" id="KW-1185">Reference proteome</keyword>